<accession>A0ABQ6H4R6</accession>
<evidence type="ECO:0000313" key="3">
    <source>
        <dbReference type="Proteomes" id="UP001157133"/>
    </source>
</evidence>
<dbReference type="EMBL" id="BSSU01000007">
    <property type="protein sequence ID" value="GLX82160.1"/>
    <property type="molecule type" value="Genomic_DNA"/>
</dbReference>
<feature type="transmembrane region" description="Helical" evidence="1">
    <location>
        <begin position="165"/>
        <end position="188"/>
    </location>
</feature>
<feature type="transmembrane region" description="Helical" evidence="1">
    <location>
        <begin position="139"/>
        <end position="159"/>
    </location>
</feature>
<dbReference type="Pfam" id="PF04403">
    <property type="entry name" value="PqiA"/>
    <property type="match status" value="1"/>
</dbReference>
<keyword evidence="1" id="KW-0472">Membrane</keyword>
<dbReference type="RefSeq" id="WP_284207517.1">
    <property type="nucleotide sequence ID" value="NZ_BSSU01000007.1"/>
</dbReference>
<name>A0ABQ6H4R6_9GAMM</name>
<comment type="caution">
    <text evidence="2">The sequence shown here is derived from an EMBL/GenBank/DDBJ whole genome shotgun (WGS) entry which is preliminary data.</text>
</comment>
<keyword evidence="1" id="KW-1133">Transmembrane helix</keyword>
<feature type="transmembrane region" description="Helical" evidence="1">
    <location>
        <begin position="47"/>
        <end position="71"/>
    </location>
</feature>
<evidence type="ECO:0000313" key="2">
    <source>
        <dbReference type="EMBL" id="GLX82160.1"/>
    </source>
</evidence>
<keyword evidence="1" id="KW-0812">Transmembrane</keyword>
<evidence type="ECO:0000256" key="1">
    <source>
        <dbReference type="SAM" id="Phobius"/>
    </source>
</evidence>
<feature type="transmembrane region" description="Helical" evidence="1">
    <location>
        <begin position="91"/>
        <end position="118"/>
    </location>
</feature>
<sequence>MSNEHIACPRCDALYPALPLKEKQIALCSRCGCKISEAKADSINRTIAIAIAGLLMFVPGISMPMVGATLVGQHAEVSLVDCLVMLLQKDFLIVAMGLFLFTIAIPAIRLVTVLYICLAIKRNQVNQTHRQFFRSYHFLDSWAMLHVFFLGVSVALYKLAEYADIALNVGLAMFVGLLLCSIFTHITLDHHYVWETLEQASDA</sequence>
<protein>
    <recommendedName>
        <fullName evidence="4">Paraquat-inducible protein A</fullName>
    </recommendedName>
</protein>
<keyword evidence="3" id="KW-1185">Reference proteome</keyword>
<organism evidence="2 3">
    <name type="scientific">Thalassotalea eurytherma</name>
    <dbReference type="NCBI Taxonomy" id="1144278"/>
    <lineage>
        <taxon>Bacteria</taxon>
        <taxon>Pseudomonadati</taxon>
        <taxon>Pseudomonadota</taxon>
        <taxon>Gammaproteobacteria</taxon>
        <taxon>Alteromonadales</taxon>
        <taxon>Colwelliaceae</taxon>
        <taxon>Thalassotalea</taxon>
    </lineage>
</organism>
<proteinExistence type="predicted"/>
<evidence type="ECO:0008006" key="4">
    <source>
        <dbReference type="Google" id="ProtNLM"/>
    </source>
</evidence>
<gene>
    <name evidence="2" type="ORF">theurythT_16120</name>
</gene>
<reference evidence="2 3" key="1">
    <citation type="submission" date="2023-03" db="EMBL/GenBank/DDBJ databases">
        <title>Draft genome sequence of Thalassotalea eurytherma JCM 18482T.</title>
        <authorList>
            <person name="Sawabe T."/>
        </authorList>
    </citation>
    <scope>NUCLEOTIDE SEQUENCE [LARGE SCALE GENOMIC DNA]</scope>
    <source>
        <strain evidence="2 3">JCM 18482</strain>
    </source>
</reference>
<dbReference type="InterPro" id="IPR007498">
    <property type="entry name" value="PqiA-like"/>
</dbReference>
<dbReference type="Proteomes" id="UP001157133">
    <property type="component" value="Unassembled WGS sequence"/>
</dbReference>